<dbReference type="PANTHER" id="PTHR34220">
    <property type="entry name" value="SENSOR HISTIDINE KINASE YPDA"/>
    <property type="match status" value="1"/>
</dbReference>
<keyword evidence="1" id="KW-0812">Transmembrane</keyword>
<dbReference type="GO" id="GO:0016020">
    <property type="term" value="C:membrane"/>
    <property type="evidence" value="ECO:0007669"/>
    <property type="project" value="InterPro"/>
</dbReference>
<dbReference type="EMBL" id="LVYD01000058">
    <property type="protein sequence ID" value="OQP61447.1"/>
    <property type="molecule type" value="Genomic_DNA"/>
</dbReference>
<dbReference type="Gene3D" id="3.30.565.10">
    <property type="entry name" value="Histidine kinase-like ATPase, C-terminal domain"/>
    <property type="match status" value="1"/>
</dbReference>
<gene>
    <name evidence="3" type="ORF">A3860_05455</name>
</gene>
<comment type="caution">
    <text evidence="3">The sequence shown here is derived from an EMBL/GenBank/DDBJ whole genome shotgun (WGS) entry which is preliminary data.</text>
</comment>
<dbReference type="InterPro" id="IPR036890">
    <property type="entry name" value="HATPase_C_sf"/>
</dbReference>
<feature type="transmembrane region" description="Helical" evidence="1">
    <location>
        <begin position="7"/>
        <end position="25"/>
    </location>
</feature>
<evidence type="ECO:0000313" key="4">
    <source>
        <dbReference type="Proteomes" id="UP000192796"/>
    </source>
</evidence>
<dbReference type="AlphaFoldDB" id="A0A1V9FT32"/>
<evidence type="ECO:0000313" key="3">
    <source>
        <dbReference type="EMBL" id="OQP61447.1"/>
    </source>
</evidence>
<reference evidence="3 4" key="1">
    <citation type="submission" date="2016-03" db="EMBL/GenBank/DDBJ databases">
        <title>Niastella vici sp. nov., isolated from farmland soil.</title>
        <authorList>
            <person name="Chen L."/>
            <person name="Wang D."/>
            <person name="Yang S."/>
            <person name="Wang G."/>
        </authorList>
    </citation>
    <scope>NUCLEOTIDE SEQUENCE [LARGE SCALE GENOMIC DNA]</scope>
    <source>
        <strain evidence="3 4">DJ57</strain>
    </source>
</reference>
<feature type="transmembrane region" description="Helical" evidence="1">
    <location>
        <begin position="120"/>
        <end position="142"/>
    </location>
</feature>
<feature type="transmembrane region" description="Helical" evidence="1">
    <location>
        <begin position="79"/>
        <end position="100"/>
    </location>
</feature>
<dbReference type="InterPro" id="IPR050640">
    <property type="entry name" value="Bact_2-comp_sensor_kinase"/>
</dbReference>
<keyword evidence="3" id="KW-0808">Transferase</keyword>
<protein>
    <submittedName>
        <fullName evidence="3">Histidine kinase</fullName>
    </submittedName>
</protein>
<keyword evidence="3" id="KW-0418">Kinase</keyword>
<keyword evidence="1" id="KW-1133">Transmembrane helix</keyword>
<dbReference type="PANTHER" id="PTHR34220:SF7">
    <property type="entry name" value="SENSOR HISTIDINE KINASE YPDA"/>
    <property type="match status" value="1"/>
</dbReference>
<dbReference type="GO" id="GO:0000155">
    <property type="term" value="F:phosphorelay sensor kinase activity"/>
    <property type="evidence" value="ECO:0007669"/>
    <property type="project" value="InterPro"/>
</dbReference>
<feature type="transmembrane region" description="Helical" evidence="1">
    <location>
        <begin position="37"/>
        <end position="58"/>
    </location>
</feature>
<sequence length="354" mass="40766">MKINAPISLYWKCQLAGWTVAGLYWSYTGLEGNHVSYLQLLLDFIGDVAVCILITHAYRNVALKYNWQQLNLRSLVLRIVPGVLILGFLFMVLIAIKLYLVRILLKPDFPVRFLTFFETARLTLFITGIRLMSIWILAWHLYHYAQREINAVKENARLTIMTKEAQLNNLSAQLNPHFFFNSLNTIKFLVDDNPGSARRAIDLLSDLLRNSLYKKEDKLITLQQEIDLVKDYLELEKLRFEERLQTTIQVDEKLFNLRLPPLCIQTLVENAIKHGIDKRIAGGFIKVSVERENDLITISVQNSGKLQAIGSQEGLGLKNLRERLQLQYNGKAMLSMKEVDDQTVIVSILIPSYE</sequence>
<dbReference type="SUPFAM" id="SSF55874">
    <property type="entry name" value="ATPase domain of HSP90 chaperone/DNA topoisomerase II/histidine kinase"/>
    <property type="match status" value="1"/>
</dbReference>
<name>A0A1V9FT32_9BACT</name>
<keyword evidence="4" id="KW-1185">Reference proteome</keyword>
<proteinExistence type="predicted"/>
<dbReference type="InterPro" id="IPR010559">
    <property type="entry name" value="Sig_transdc_His_kin_internal"/>
</dbReference>
<dbReference type="Proteomes" id="UP000192796">
    <property type="component" value="Unassembled WGS sequence"/>
</dbReference>
<accession>A0A1V9FT32</accession>
<organism evidence="3 4">
    <name type="scientific">Niastella vici</name>
    <dbReference type="NCBI Taxonomy" id="1703345"/>
    <lineage>
        <taxon>Bacteria</taxon>
        <taxon>Pseudomonadati</taxon>
        <taxon>Bacteroidota</taxon>
        <taxon>Chitinophagia</taxon>
        <taxon>Chitinophagales</taxon>
        <taxon>Chitinophagaceae</taxon>
        <taxon>Niastella</taxon>
    </lineage>
</organism>
<dbReference type="Pfam" id="PF06580">
    <property type="entry name" value="His_kinase"/>
    <property type="match status" value="1"/>
</dbReference>
<evidence type="ECO:0000256" key="1">
    <source>
        <dbReference type="SAM" id="Phobius"/>
    </source>
</evidence>
<dbReference type="STRING" id="1703345.A3860_05455"/>
<keyword evidence="1" id="KW-0472">Membrane</keyword>
<feature type="domain" description="Signal transduction histidine kinase internal region" evidence="2">
    <location>
        <begin position="165"/>
        <end position="244"/>
    </location>
</feature>
<evidence type="ECO:0000259" key="2">
    <source>
        <dbReference type="Pfam" id="PF06580"/>
    </source>
</evidence>